<dbReference type="InterPro" id="IPR038832">
    <property type="entry name" value="CDCA3"/>
</dbReference>
<dbReference type="PANTHER" id="PTHR34756:SF1">
    <property type="entry name" value="CELL DIVISION CYCLE-ASSOCIATED PROTEIN 3"/>
    <property type="match status" value="1"/>
</dbReference>
<sequence length="195" mass="21828">MGTNSSKSINETAGHVQKNDLNVEVNPDPRSPTPEIARTPLQSKNGLKHNITKNVDLRKTFESGQAEEKLIHNNPILSAVIKNHLQSYDPRSPTQEFERIERTPIVVAKAEEVASLSNVEEMSDDVLIKVLQSKSAEQPNDANGLLVYEDDTIVTETPKKAISHFNQAVWKKAKECKIARVTRPTSSDRKSKKHR</sequence>
<reference evidence="2" key="1">
    <citation type="submission" date="2022-03" db="EMBL/GenBank/DDBJ databases">
        <authorList>
            <person name="Martin H S."/>
        </authorList>
    </citation>
    <scope>NUCLEOTIDE SEQUENCE</scope>
</reference>
<evidence type="ECO:0000313" key="3">
    <source>
        <dbReference type="Proteomes" id="UP000837857"/>
    </source>
</evidence>
<organism evidence="2 3">
    <name type="scientific">Iphiclides podalirius</name>
    <name type="common">scarce swallowtail</name>
    <dbReference type="NCBI Taxonomy" id="110791"/>
    <lineage>
        <taxon>Eukaryota</taxon>
        <taxon>Metazoa</taxon>
        <taxon>Ecdysozoa</taxon>
        <taxon>Arthropoda</taxon>
        <taxon>Hexapoda</taxon>
        <taxon>Insecta</taxon>
        <taxon>Pterygota</taxon>
        <taxon>Neoptera</taxon>
        <taxon>Endopterygota</taxon>
        <taxon>Lepidoptera</taxon>
        <taxon>Glossata</taxon>
        <taxon>Ditrysia</taxon>
        <taxon>Papilionoidea</taxon>
        <taxon>Papilionidae</taxon>
        <taxon>Papilioninae</taxon>
        <taxon>Iphiclides</taxon>
    </lineage>
</organism>
<feature type="region of interest" description="Disordered" evidence="1">
    <location>
        <begin position="1"/>
        <end position="43"/>
    </location>
</feature>
<feature type="compositionally biased region" description="Polar residues" evidence="1">
    <location>
        <begin position="1"/>
        <end position="11"/>
    </location>
</feature>
<dbReference type="EMBL" id="OW152814">
    <property type="protein sequence ID" value="CAH2050277.1"/>
    <property type="molecule type" value="Genomic_DNA"/>
</dbReference>
<evidence type="ECO:0000313" key="2">
    <source>
        <dbReference type="EMBL" id="CAH2050277.1"/>
    </source>
</evidence>
<gene>
    <name evidence="2" type="ORF">IPOD504_LOCUS7353</name>
</gene>
<evidence type="ECO:0000256" key="1">
    <source>
        <dbReference type="SAM" id="MobiDB-lite"/>
    </source>
</evidence>
<accession>A0ABN8I8Y4</accession>
<dbReference type="PANTHER" id="PTHR34756">
    <property type="entry name" value="CELL DIVISION CYCLE-ASSOCIATED PROTEIN 3"/>
    <property type="match status" value="1"/>
</dbReference>
<name>A0ABN8I8Y4_9NEOP</name>
<keyword evidence="3" id="KW-1185">Reference proteome</keyword>
<protein>
    <submittedName>
        <fullName evidence="2">Uncharacterized protein</fullName>
    </submittedName>
</protein>
<proteinExistence type="predicted"/>
<feature type="non-terminal residue" evidence="2">
    <location>
        <position position="1"/>
    </location>
</feature>
<dbReference type="Proteomes" id="UP000837857">
    <property type="component" value="Chromosome 2"/>
</dbReference>